<evidence type="ECO:0000313" key="2">
    <source>
        <dbReference type="EMBL" id="BES91275.1"/>
    </source>
</evidence>
<feature type="compositionally biased region" description="Polar residues" evidence="1">
    <location>
        <begin position="63"/>
        <end position="72"/>
    </location>
</feature>
<accession>A0ABN7AK61</accession>
<feature type="region of interest" description="Disordered" evidence="1">
    <location>
        <begin position="63"/>
        <end position="106"/>
    </location>
</feature>
<gene>
    <name evidence="2" type="ORF">NTJ_04083</name>
</gene>
<keyword evidence="3" id="KW-1185">Reference proteome</keyword>
<dbReference type="EMBL" id="AP028910">
    <property type="protein sequence ID" value="BES91275.1"/>
    <property type="molecule type" value="Genomic_DNA"/>
</dbReference>
<proteinExistence type="predicted"/>
<protein>
    <submittedName>
        <fullName evidence="2">Uncharacterized protein</fullName>
    </submittedName>
</protein>
<organism evidence="2 3">
    <name type="scientific">Nesidiocoris tenuis</name>
    <dbReference type="NCBI Taxonomy" id="355587"/>
    <lineage>
        <taxon>Eukaryota</taxon>
        <taxon>Metazoa</taxon>
        <taxon>Ecdysozoa</taxon>
        <taxon>Arthropoda</taxon>
        <taxon>Hexapoda</taxon>
        <taxon>Insecta</taxon>
        <taxon>Pterygota</taxon>
        <taxon>Neoptera</taxon>
        <taxon>Paraneoptera</taxon>
        <taxon>Hemiptera</taxon>
        <taxon>Heteroptera</taxon>
        <taxon>Panheteroptera</taxon>
        <taxon>Cimicomorpha</taxon>
        <taxon>Miridae</taxon>
        <taxon>Dicyphina</taxon>
        <taxon>Nesidiocoris</taxon>
    </lineage>
</organism>
<evidence type="ECO:0000313" key="3">
    <source>
        <dbReference type="Proteomes" id="UP001307889"/>
    </source>
</evidence>
<dbReference type="Proteomes" id="UP001307889">
    <property type="component" value="Chromosome 2"/>
</dbReference>
<sequence length="106" mass="11464">MTTPTSVLSSCLPTSTTNIAAYRHSPTAVYGRKEKRKGSQVQTLDEMTWTSVTLIMPNAVTRAAQSPTSISDSPPCHTFPSPRPLKSPDRVTRRLIAATPPISSQP</sequence>
<reference evidence="2 3" key="1">
    <citation type="submission" date="2023-09" db="EMBL/GenBank/DDBJ databases">
        <title>Nesidiocoris tenuis whole genome shotgun sequence.</title>
        <authorList>
            <person name="Shibata T."/>
            <person name="Shimoda M."/>
            <person name="Kobayashi T."/>
            <person name="Uehara T."/>
        </authorList>
    </citation>
    <scope>NUCLEOTIDE SEQUENCE [LARGE SCALE GENOMIC DNA]</scope>
    <source>
        <strain evidence="2 3">Japan</strain>
    </source>
</reference>
<name>A0ABN7AK61_9HEMI</name>
<evidence type="ECO:0000256" key="1">
    <source>
        <dbReference type="SAM" id="MobiDB-lite"/>
    </source>
</evidence>